<evidence type="ECO:0000313" key="1">
    <source>
        <dbReference type="EMBL" id="MTU44317.1"/>
    </source>
</evidence>
<gene>
    <name evidence="1" type="ORF">GMD42_12035</name>
</gene>
<dbReference type="NCBIfam" id="TIGR01725">
    <property type="entry name" value="phge_HK97_gp10"/>
    <property type="match status" value="1"/>
</dbReference>
<name>A0A844LJA1_9BURK</name>
<dbReference type="Proteomes" id="UP000462362">
    <property type="component" value="Unassembled WGS sequence"/>
</dbReference>
<accession>A0A844LJA1</accession>
<dbReference type="RefSeq" id="WP_155177879.1">
    <property type="nucleotide sequence ID" value="NZ_WNCL01000061.1"/>
</dbReference>
<proteinExistence type="predicted"/>
<comment type="caution">
    <text evidence="1">The sequence shown here is derived from an EMBL/GenBank/DDBJ whole genome shotgun (WGS) entry which is preliminary data.</text>
</comment>
<organism evidence="1 2">
    <name type="scientific">Parasutterella excrementihominis</name>
    <dbReference type="NCBI Taxonomy" id="487175"/>
    <lineage>
        <taxon>Bacteria</taxon>
        <taxon>Pseudomonadati</taxon>
        <taxon>Pseudomonadota</taxon>
        <taxon>Betaproteobacteria</taxon>
        <taxon>Burkholderiales</taxon>
        <taxon>Sutterellaceae</taxon>
        <taxon>Parasutterella</taxon>
    </lineage>
</organism>
<dbReference type="AlphaFoldDB" id="A0A844LJA1"/>
<evidence type="ECO:0000313" key="2">
    <source>
        <dbReference type="Proteomes" id="UP000462362"/>
    </source>
</evidence>
<dbReference type="EMBL" id="WNCL01000061">
    <property type="protein sequence ID" value="MTU44317.1"/>
    <property type="molecule type" value="Genomic_DNA"/>
</dbReference>
<reference evidence="1 2" key="1">
    <citation type="journal article" date="2019" name="Nat. Med.">
        <title>A library of human gut bacterial isolates paired with longitudinal multiomics data enables mechanistic microbiome research.</title>
        <authorList>
            <person name="Poyet M."/>
            <person name="Groussin M."/>
            <person name="Gibbons S.M."/>
            <person name="Avila-Pacheco J."/>
            <person name="Jiang X."/>
            <person name="Kearney S.M."/>
            <person name="Perrotta A.R."/>
            <person name="Berdy B."/>
            <person name="Zhao S."/>
            <person name="Lieberman T.D."/>
            <person name="Swanson P.K."/>
            <person name="Smith M."/>
            <person name="Roesemann S."/>
            <person name="Alexander J.E."/>
            <person name="Rich S.A."/>
            <person name="Livny J."/>
            <person name="Vlamakis H."/>
            <person name="Clish C."/>
            <person name="Bullock K."/>
            <person name="Deik A."/>
            <person name="Scott J."/>
            <person name="Pierce K.A."/>
            <person name="Xavier R.J."/>
            <person name="Alm E.J."/>
        </authorList>
    </citation>
    <scope>NUCLEOTIDE SEQUENCE [LARGE SCALE GENOMIC DNA]</scope>
    <source>
        <strain evidence="1 2">BIOML-A2</strain>
    </source>
</reference>
<evidence type="ECO:0008006" key="3">
    <source>
        <dbReference type="Google" id="ProtNLM"/>
    </source>
</evidence>
<protein>
    <recommendedName>
        <fullName evidence="3">HK97 gp10 family phage protein</fullName>
    </recommendedName>
</protein>
<dbReference type="InterPro" id="IPR010064">
    <property type="entry name" value="HK97-gp10_tail"/>
</dbReference>
<sequence length="132" mass="14643">MTTRIRITRATDGDEIARQVLPHMEALGQAVGSRMQRLVPKRTWALHDTISTETERKGSRVTTTVGFGNDKVDYGLEVERGTSKMRAQPFARPALAQSRAGDLNYRGAGIRRHGVRTITSRRTRLRARGAGA</sequence>